<keyword evidence="3" id="KW-1185">Reference proteome</keyword>
<proteinExistence type="predicted"/>
<dbReference type="OrthoDB" id="4067755at2759"/>
<gene>
    <name evidence="2" type="ORF">LADA_0E06040G</name>
</gene>
<organism evidence="2 3">
    <name type="scientific">Lachancea dasiensis</name>
    <dbReference type="NCBI Taxonomy" id="1072105"/>
    <lineage>
        <taxon>Eukaryota</taxon>
        <taxon>Fungi</taxon>
        <taxon>Dikarya</taxon>
        <taxon>Ascomycota</taxon>
        <taxon>Saccharomycotina</taxon>
        <taxon>Saccharomycetes</taxon>
        <taxon>Saccharomycetales</taxon>
        <taxon>Saccharomycetaceae</taxon>
        <taxon>Lachancea</taxon>
    </lineage>
</organism>
<evidence type="ECO:0000256" key="1">
    <source>
        <dbReference type="SAM" id="Phobius"/>
    </source>
</evidence>
<keyword evidence="1" id="KW-0472">Membrane</keyword>
<dbReference type="Proteomes" id="UP000190274">
    <property type="component" value="Chromosome E"/>
</dbReference>
<accession>A0A1G4JCE2</accession>
<reference evidence="3" key="1">
    <citation type="submission" date="2016-03" db="EMBL/GenBank/DDBJ databases">
        <authorList>
            <person name="Devillers H."/>
        </authorList>
    </citation>
    <scope>NUCLEOTIDE SEQUENCE [LARGE SCALE GENOMIC DNA]</scope>
</reference>
<protein>
    <submittedName>
        <fullName evidence="2">LADA_0E06040g1_1</fullName>
    </submittedName>
</protein>
<keyword evidence="1" id="KW-1133">Transmembrane helix</keyword>
<feature type="transmembrane region" description="Helical" evidence="1">
    <location>
        <begin position="115"/>
        <end position="148"/>
    </location>
</feature>
<sequence length="385" mass="43912">MILQSNGFRNLFRTSNTALFPGVLKYGRRQPTCLPKMADQRYLPIRFQKGFHAGSQGLQAAHGRRTLFTTKSTLRTIECKKNVWGTGARLMLKRSFHRGQSGSNFRSYNISPPIIILAFVGAATLLVVVIPFIFTFFFPLIIAGIAAFQYKKWKTSTLLNELHRSLKVSHMRINQQTIWGLQTRMFESLLNNNKFPAGMFRGVMDELKDQKMEMSEVHRQADQMLEFLKYRVLDAFKSNEQGIRDYFLGSDVSHWVNNGYELNLVADAPQTRGKGINGLLVMTISYPITLSSTNESSKVIAEAAIAFQDDSLAGQQGSFNFLRDLASGQKNRPMVISIRPTRTLSARQFILHGEDDDMAPREYSIRRTKDGRREFTYHREDSKNS</sequence>
<keyword evidence="1" id="KW-0812">Transmembrane</keyword>
<evidence type="ECO:0000313" key="2">
    <source>
        <dbReference type="EMBL" id="SCU87767.1"/>
    </source>
</evidence>
<dbReference type="EMBL" id="LT598455">
    <property type="protein sequence ID" value="SCU87767.1"/>
    <property type="molecule type" value="Genomic_DNA"/>
</dbReference>
<dbReference type="AlphaFoldDB" id="A0A1G4JCE2"/>
<evidence type="ECO:0000313" key="3">
    <source>
        <dbReference type="Proteomes" id="UP000190274"/>
    </source>
</evidence>
<name>A0A1G4JCE2_9SACH</name>